<name>F3KHW1_9ARCH</name>
<organism evidence="2">
    <name type="scientific">Candidatus Nitrosarchaeum limnium SFB1</name>
    <dbReference type="NCBI Taxonomy" id="886738"/>
    <lineage>
        <taxon>Archaea</taxon>
        <taxon>Nitrososphaerota</taxon>
        <taxon>Nitrososphaeria</taxon>
        <taxon>Nitrosopumilales</taxon>
        <taxon>Nitrosopumilaceae</taxon>
        <taxon>Nitrosarchaeum</taxon>
    </lineage>
</organism>
<dbReference type="InterPro" id="IPR002937">
    <property type="entry name" value="Amino_oxidase"/>
</dbReference>
<proteinExistence type="predicted"/>
<reference evidence="2" key="1">
    <citation type="journal article" date="2011" name="PLoS ONE">
        <title>Genome of a low-salinity ammonia-oxidizing archaeon determined by single-cell and metagenomic analysis.</title>
        <authorList>
            <person name="Blainey P.C."/>
            <person name="Mosier A.C."/>
            <person name="Potanina A."/>
            <person name="Francis C.A."/>
            <person name="Quake S.R."/>
        </authorList>
    </citation>
    <scope>NUCLEOTIDE SEQUENCE [LARGE SCALE GENOMIC DNA]</scope>
    <source>
        <strain evidence="2">SFB1</strain>
    </source>
</reference>
<dbReference type="PANTHER" id="PTHR43734">
    <property type="entry name" value="PHYTOENE DESATURASE"/>
    <property type="match status" value="1"/>
</dbReference>
<evidence type="ECO:0000313" key="2">
    <source>
        <dbReference type="EMBL" id="EGG43002.1"/>
    </source>
</evidence>
<dbReference type="HOGENOM" id="CLU_609181_0_0_2"/>
<feature type="domain" description="Amine oxidase" evidence="1">
    <location>
        <begin position="12"/>
        <end position="430"/>
    </location>
</feature>
<sequence length="447" mass="49729">MIKPICIIGAGIGGLTTGALLANEGYEIKIFEKNSKLGGRTTSMKFRNHILDNGFHIMPFYKKSAIFTVLKLVGIENRLNLATVDKISFFSDIGFHKYPKGMSDLLRLSLIPFKSRISLLKILLPMAFASMQKTESWDNFSLTEITKSLDPKTNAFFEAVCMLAFADSSEHISLGEFARTIIRANPFKDGTSEFAYPVDGGYDSISKVLANFIQEKNGEINLNTSVKRIVIENSVVTGIVTFDDQLIKTNCVVVSYPAYLALNELFEKNIIDDKFIKKIDRLNKKTSVVEVHFALNSKLDSRQVVFPVGDNYVTKGIFFISNIAPSVSPLGEHLMIAGTPVSSLVAEDPQKIKQIVDDMKKEISVIYPNFAFSLIWERPMAWNLVESVVKEPGMVWKSKMPHQIPGIKGLFFVGDSTVSYGIGTDSAAHSSVLCHPKIIKYLDKKLS</sequence>
<dbReference type="Proteomes" id="UP000004348">
    <property type="component" value="Chromosome"/>
</dbReference>
<evidence type="ECO:0000259" key="1">
    <source>
        <dbReference type="Pfam" id="PF01593"/>
    </source>
</evidence>
<dbReference type="SUPFAM" id="SSF51905">
    <property type="entry name" value="FAD/NAD(P)-binding domain"/>
    <property type="match status" value="1"/>
</dbReference>
<dbReference type="Gene3D" id="3.90.660.50">
    <property type="match status" value="1"/>
</dbReference>
<dbReference type="GO" id="GO:0016491">
    <property type="term" value="F:oxidoreductase activity"/>
    <property type="evidence" value="ECO:0007669"/>
    <property type="project" value="InterPro"/>
</dbReference>
<dbReference type="Pfam" id="PF01593">
    <property type="entry name" value="Amino_oxidase"/>
    <property type="match status" value="1"/>
</dbReference>
<accession>F3KHW1</accession>
<dbReference type="STRING" id="886738.Nlim_0052"/>
<comment type="caution">
    <text evidence="2">The sequence shown here is derived from an EMBL/GenBank/DDBJ whole genome shotgun (WGS) entry which is preliminary data.</text>
</comment>
<dbReference type="EMBL" id="AEGP01000014">
    <property type="protein sequence ID" value="EGG43002.1"/>
    <property type="molecule type" value="Genomic_DNA"/>
</dbReference>
<dbReference type="Gene3D" id="3.50.50.60">
    <property type="entry name" value="FAD/NAD(P)-binding domain"/>
    <property type="match status" value="1"/>
</dbReference>
<dbReference type="PANTHER" id="PTHR43734:SF1">
    <property type="entry name" value="PHYTOENE DESATURASE"/>
    <property type="match status" value="1"/>
</dbReference>
<dbReference type="AlphaFoldDB" id="F3KHW1"/>
<gene>
    <name evidence="2" type="ORF">Nlim_0052</name>
</gene>
<dbReference type="InterPro" id="IPR036188">
    <property type="entry name" value="FAD/NAD-bd_sf"/>
</dbReference>
<protein>
    <submittedName>
        <fullName evidence="2">Protoporphyrinogen oxidase</fullName>
    </submittedName>
</protein>